<dbReference type="Pfam" id="PF00015">
    <property type="entry name" value="MCPsignal"/>
    <property type="match status" value="1"/>
</dbReference>
<dbReference type="RefSeq" id="WP_053431437.1">
    <property type="nucleotide sequence ID" value="NZ_CP040441.1"/>
</dbReference>
<organism evidence="7">
    <name type="scientific">Halalkalibacterium halodurans</name>
    <name type="common">Bacillus halodurans</name>
    <dbReference type="NCBI Taxonomy" id="86665"/>
    <lineage>
        <taxon>Bacteria</taxon>
        <taxon>Bacillati</taxon>
        <taxon>Bacillota</taxon>
        <taxon>Bacilli</taxon>
        <taxon>Bacillales</taxon>
        <taxon>Bacillaceae</taxon>
        <taxon>Halalkalibacterium (ex Joshi et al. 2022)</taxon>
    </lineage>
</organism>
<feature type="coiled-coil region" evidence="4">
    <location>
        <begin position="458"/>
        <end position="488"/>
    </location>
</feature>
<dbReference type="AlphaFoldDB" id="A0A0M0KKV2"/>
<dbReference type="SMART" id="SM00283">
    <property type="entry name" value="MA"/>
    <property type="match status" value="1"/>
</dbReference>
<dbReference type="GO" id="GO:0004888">
    <property type="term" value="F:transmembrane signaling receptor activity"/>
    <property type="evidence" value="ECO:0007669"/>
    <property type="project" value="InterPro"/>
</dbReference>
<dbReference type="PANTHER" id="PTHR32089">
    <property type="entry name" value="METHYL-ACCEPTING CHEMOTAXIS PROTEIN MCPB"/>
    <property type="match status" value="1"/>
</dbReference>
<dbReference type="PRINTS" id="PR00260">
    <property type="entry name" value="CHEMTRNSDUCR"/>
</dbReference>
<dbReference type="InterPro" id="IPR004090">
    <property type="entry name" value="Chemotax_Me-accpt_rcpt"/>
</dbReference>
<keyword evidence="5" id="KW-1133">Transmembrane helix</keyword>
<keyword evidence="4" id="KW-0175">Coiled coil</keyword>
<dbReference type="PANTHER" id="PTHR32089:SF112">
    <property type="entry name" value="LYSOZYME-LIKE PROTEIN-RELATED"/>
    <property type="match status" value="1"/>
</dbReference>
<comment type="caution">
    <text evidence="7">The sequence shown here is derived from an EMBL/GenBank/DDBJ whole genome shotgun (WGS) entry which is preliminary data.</text>
</comment>
<feature type="domain" description="Methyl-accepting transducer" evidence="6">
    <location>
        <begin position="208"/>
        <end position="465"/>
    </location>
</feature>
<sequence length="500" mass="55262">MDQHVEVVMERNRLLVKLIWFMFALGLVSNFVSRVPQEGIIAYVITGVVLGLAITFLTFSGKVPLFIPYMVTVCYGILTFVIGMTSPKLSNYLLVFISLAIVALYHQFRVIALSGVIGLLLTNYFFFTLRDSMFVGLDEQVLFSLNLYVLLLTVILMAQAKIGEQMRAKVEADHALVVEEKKRTEQLLDRVAETSHVIETFSEKVLSEMEKTKDVSQELVGAFNEVSQGVEQQSGSITEMKETMLKQDQAVSQMAEVSESTKKLAKQGKEKSEESYTNMLGWSKEVTELQATVDETLTTILGLSKKSQQITSIVETVNQIAEQTNLLALNAAIEAARAGEQGKGFSVVAEEVRKLAQDSQAATQQVNAILGDIQKMTGAISEKMMNSKTVTDKGVERATGMLESLTISEQMMSSIASDCELLDDRLSLLSKSQMSLTEEIVSVQSVTQQSQAMVEEVFASVEQQNQAIQNVTKQLEELNQLNGRLVASLSQTENISPDEK</sequence>
<evidence type="ECO:0000256" key="4">
    <source>
        <dbReference type="SAM" id="Coils"/>
    </source>
</evidence>
<evidence type="ECO:0000256" key="5">
    <source>
        <dbReference type="SAM" id="Phobius"/>
    </source>
</evidence>
<evidence type="ECO:0000259" key="6">
    <source>
        <dbReference type="PROSITE" id="PS50111"/>
    </source>
</evidence>
<evidence type="ECO:0000256" key="3">
    <source>
        <dbReference type="PROSITE-ProRule" id="PRU00284"/>
    </source>
</evidence>
<evidence type="ECO:0000313" key="7">
    <source>
        <dbReference type="EMBL" id="KOO39476.1"/>
    </source>
</evidence>
<dbReference type="InterPro" id="IPR004089">
    <property type="entry name" value="MCPsignal_dom"/>
</dbReference>
<feature type="transmembrane region" description="Helical" evidence="5">
    <location>
        <begin position="111"/>
        <end position="129"/>
    </location>
</feature>
<dbReference type="EMBL" id="LILD01000001">
    <property type="protein sequence ID" value="KOO39476.1"/>
    <property type="molecule type" value="Genomic_DNA"/>
</dbReference>
<dbReference type="SUPFAM" id="SSF58104">
    <property type="entry name" value="Methyl-accepting chemotaxis protein (MCP) signaling domain"/>
    <property type="match status" value="1"/>
</dbReference>
<name>A0A0M0KKV2_ALKHA</name>
<comment type="similarity">
    <text evidence="2">Belongs to the methyl-accepting chemotaxis (MCP) protein family.</text>
</comment>
<proteinExistence type="inferred from homology"/>
<evidence type="ECO:0000256" key="1">
    <source>
        <dbReference type="ARBA" id="ARBA00023224"/>
    </source>
</evidence>
<reference evidence="7" key="1">
    <citation type="submission" date="2015-08" db="EMBL/GenBank/DDBJ databases">
        <title>Complete DNA Sequence of Pseudomonas syringae pv. actinidiae, the Causal Agent of Kiwifruit Canker Disease.</title>
        <authorList>
            <person name="Rikkerink E.H.A."/>
            <person name="Fineran P.C."/>
        </authorList>
    </citation>
    <scope>NUCLEOTIDE SEQUENCE</scope>
    <source>
        <strain evidence="7">DSM 13666</strain>
    </source>
</reference>
<keyword evidence="5" id="KW-0812">Transmembrane</keyword>
<feature type="transmembrane region" description="Helical" evidence="5">
    <location>
        <begin position="40"/>
        <end position="59"/>
    </location>
</feature>
<dbReference type="PATRIC" id="fig|136160.3.peg.2802"/>
<evidence type="ECO:0000256" key="2">
    <source>
        <dbReference type="ARBA" id="ARBA00029447"/>
    </source>
</evidence>
<keyword evidence="5" id="KW-0472">Membrane</keyword>
<accession>A0A0M0KKV2</accession>
<dbReference type="GO" id="GO:0007165">
    <property type="term" value="P:signal transduction"/>
    <property type="evidence" value="ECO:0007669"/>
    <property type="project" value="UniProtKB-KW"/>
</dbReference>
<protein>
    <recommendedName>
        <fullName evidence="6">Methyl-accepting transducer domain-containing protein</fullName>
    </recommendedName>
</protein>
<dbReference type="GO" id="GO:0006935">
    <property type="term" value="P:chemotaxis"/>
    <property type="evidence" value="ECO:0007669"/>
    <property type="project" value="InterPro"/>
</dbReference>
<dbReference type="Gene3D" id="1.10.287.950">
    <property type="entry name" value="Methyl-accepting chemotaxis protein"/>
    <property type="match status" value="1"/>
</dbReference>
<gene>
    <name evidence="7" type="ORF">AMD02_11920</name>
</gene>
<dbReference type="GO" id="GO:0016020">
    <property type="term" value="C:membrane"/>
    <property type="evidence" value="ECO:0007669"/>
    <property type="project" value="InterPro"/>
</dbReference>
<dbReference type="GeneID" id="87597131"/>
<keyword evidence="1 3" id="KW-0807">Transducer</keyword>
<feature type="transmembrane region" description="Helical" evidence="5">
    <location>
        <begin position="14"/>
        <end position="33"/>
    </location>
</feature>
<dbReference type="PROSITE" id="PS50111">
    <property type="entry name" value="CHEMOTAXIS_TRANSDUC_2"/>
    <property type="match status" value="1"/>
</dbReference>
<feature type="transmembrane region" description="Helical" evidence="5">
    <location>
        <begin position="89"/>
        <end position="105"/>
    </location>
</feature>
<feature type="transmembrane region" description="Helical" evidence="5">
    <location>
        <begin position="141"/>
        <end position="160"/>
    </location>
</feature>
<feature type="transmembrane region" description="Helical" evidence="5">
    <location>
        <begin position="65"/>
        <end position="82"/>
    </location>
</feature>